<dbReference type="Proteomes" id="UP000663828">
    <property type="component" value="Unassembled WGS sequence"/>
</dbReference>
<name>A0A815F3Q3_ADIRI</name>
<comment type="caution">
    <text evidence="2">The sequence shown here is derived from an EMBL/GenBank/DDBJ whole genome shotgun (WGS) entry which is preliminary data.</text>
</comment>
<dbReference type="EMBL" id="CAJNOR010002649">
    <property type="protein sequence ID" value="CAF1323167.1"/>
    <property type="molecule type" value="Genomic_DNA"/>
</dbReference>
<feature type="region of interest" description="Disordered" evidence="1">
    <location>
        <begin position="184"/>
        <end position="204"/>
    </location>
</feature>
<evidence type="ECO:0000313" key="3">
    <source>
        <dbReference type="Proteomes" id="UP000663828"/>
    </source>
</evidence>
<organism evidence="2 3">
    <name type="scientific">Adineta ricciae</name>
    <name type="common">Rotifer</name>
    <dbReference type="NCBI Taxonomy" id="249248"/>
    <lineage>
        <taxon>Eukaryota</taxon>
        <taxon>Metazoa</taxon>
        <taxon>Spiralia</taxon>
        <taxon>Gnathifera</taxon>
        <taxon>Rotifera</taxon>
        <taxon>Eurotatoria</taxon>
        <taxon>Bdelloidea</taxon>
        <taxon>Adinetida</taxon>
        <taxon>Adinetidae</taxon>
        <taxon>Adineta</taxon>
    </lineage>
</organism>
<feature type="compositionally biased region" description="Basic and acidic residues" evidence="1">
    <location>
        <begin position="134"/>
        <end position="144"/>
    </location>
</feature>
<protein>
    <submittedName>
        <fullName evidence="2">Uncharacterized protein</fullName>
    </submittedName>
</protein>
<reference evidence="2" key="1">
    <citation type="submission" date="2021-02" db="EMBL/GenBank/DDBJ databases">
        <authorList>
            <person name="Nowell W R."/>
        </authorList>
    </citation>
    <scope>NUCLEOTIDE SEQUENCE</scope>
</reference>
<dbReference type="AlphaFoldDB" id="A0A815F3Q3"/>
<accession>A0A815F3Q3</accession>
<evidence type="ECO:0000256" key="1">
    <source>
        <dbReference type="SAM" id="MobiDB-lite"/>
    </source>
</evidence>
<sequence length="433" mass="49537">MSDMEFDDSSLPYVFIICGNQKSEATQLTARSSIEQIHETVRSLFGSSLPDFYHLKLYSGRQRKFITLNDNIMDSADNPFVIKTECSNDGVSLVKLYVDEISNTHDECLETSSSQINATAKESDCQIESPVDSHTTEDNANHNEDLSRALVSRASSTDMTRIRRARVKGNLNARRSLRSFRDTNFSTTTNSHMMHAPKLPSSNSTLNSNTSMNNNSFYLTSANEVIQSRSQFAHSVQQPVQPQERSNMPSDRLCFTHDVKPIQKRVYVSDEYNQRDESKRNGSITYIQGVKNNSEDRSSIPNQFITTEDTYLVIYAVREVLGNGKIIWFKHANRHFLTKDWTGEPLLMNPVELKLHGMTLSNEGDFTLKLQMVSRWDKHPVLWRIHELDEPSAKRLHPANHNSSAPRLFCFIRQGSSCLWDTMCLSDFIRWCE</sequence>
<proteinExistence type="predicted"/>
<gene>
    <name evidence="2" type="ORF">XAT740_LOCUS30025</name>
</gene>
<keyword evidence="3" id="KW-1185">Reference proteome</keyword>
<feature type="region of interest" description="Disordered" evidence="1">
    <location>
        <begin position="120"/>
        <end position="144"/>
    </location>
</feature>
<evidence type="ECO:0000313" key="2">
    <source>
        <dbReference type="EMBL" id="CAF1323167.1"/>
    </source>
</evidence>